<reference evidence="1 2" key="1">
    <citation type="submission" date="2023-07" db="EMBL/GenBank/DDBJ databases">
        <title>Sorghum-associated microbial communities from plants grown in Nebraska, USA.</title>
        <authorList>
            <person name="Schachtman D."/>
        </authorList>
    </citation>
    <scope>NUCLEOTIDE SEQUENCE [LARGE SCALE GENOMIC DNA]</scope>
    <source>
        <strain evidence="1 2">BE167</strain>
    </source>
</reference>
<organism evidence="1 2">
    <name type="scientific">Arthrobacter ginsengisoli</name>
    <dbReference type="NCBI Taxonomy" id="1356565"/>
    <lineage>
        <taxon>Bacteria</taxon>
        <taxon>Bacillati</taxon>
        <taxon>Actinomycetota</taxon>
        <taxon>Actinomycetes</taxon>
        <taxon>Micrococcales</taxon>
        <taxon>Micrococcaceae</taxon>
        <taxon>Arthrobacter</taxon>
    </lineage>
</organism>
<accession>A0ABU1UGM3</accession>
<dbReference type="Proteomes" id="UP001252243">
    <property type="component" value="Unassembled WGS sequence"/>
</dbReference>
<sequence length="57" mass="6447">MESRHSERGLDTFGRRRLGGIAHQLAPEIEARTGVETRAAIRGIQPLHDRTIRETRA</sequence>
<evidence type="ECO:0000313" key="2">
    <source>
        <dbReference type="Proteomes" id="UP001252243"/>
    </source>
</evidence>
<gene>
    <name evidence="1" type="ORF">J2X01_003588</name>
</gene>
<dbReference type="EMBL" id="JAVDVQ010000020">
    <property type="protein sequence ID" value="MDR7084280.1"/>
    <property type="molecule type" value="Genomic_DNA"/>
</dbReference>
<protein>
    <submittedName>
        <fullName evidence="1">Uncharacterized protein</fullName>
    </submittedName>
</protein>
<evidence type="ECO:0000313" key="1">
    <source>
        <dbReference type="EMBL" id="MDR7084280.1"/>
    </source>
</evidence>
<keyword evidence="2" id="KW-1185">Reference proteome</keyword>
<comment type="caution">
    <text evidence="1">The sequence shown here is derived from an EMBL/GenBank/DDBJ whole genome shotgun (WGS) entry which is preliminary data.</text>
</comment>
<name>A0ABU1UGM3_9MICC</name>
<proteinExistence type="predicted"/>